<keyword evidence="1" id="KW-0560">Oxidoreductase</keyword>
<gene>
    <name evidence="3" type="ORF">CICLE_v10018321mg</name>
</gene>
<dbReference type="InterPro" id="IPR050231">
    <property type="entry name" value="Iron_ascorbate_oxido_reductase"/>
</dbReference>
<keyword evidence="1" id="KW-0408">Iron</keyword>
<feature type="domain" description="Fe2OG dioxygenase" evidence="2">
    <location>
        <begin position="152"/>
        <end position="247"/>
    </location>
</feature>
<dbReference type="GO" id="GO:0016491">
    <property type="term" value="F:oxidoreductase activity"/>
    <property type="evidence" value="ECO:0007669"/>
    <property type="project" value="UniProtKB-KW"/>
</dbReference>
<dbReference type="GO" id="GO:0046872">
    <property type="term" value="F:metal ion binding"/>
    <property type="evidence" value="ECO:0007669"/>
    <property type="project" value="UniProtKB-KW"/>
</dbReference>
<dbReference type="Proteomes" id="UP000030687">
    <property type="component" value="Unassembled WGS sequence"/>
</dbReference>
<dbReference type="PROSITE" id="PS51471">
    <property type="entry name" value="FE2OG_OXY"/>
    <property type="match status" value="1"/>
</dbReference>
<dbReference type="InParanoid" id="V4TET7"/>
<dbReference type="OMA" id="TLAGPFN"/>
<dbReference type="Gramene" id="ESR58888">
    <property type="protein sequence ID" value="ESR58888"/>
    <property type="gene ID" value="CICLE_v10018321mg"/>
</dbReference>
<dbReference type="Pfam" id="PF03171">
    <property type="entry name" value="2OG-FeII_Oxy"/>
    <property type="match status" value="1"/>
</dbReference>
<dbReference type="AlphaFoldDB" id="V4TET7"/>
<dbReference type="PANTHER" id="PTHR47990">
    <property type="entry name" value="2-OXOGLUTARATE (2OG) AND FE(II)-DEPENDENT OXYGENASE SUPERFAMILY PROTEIN-RELATED"/>
    <property type="match status" value="1"/>
</dbReference>
<evidence type="ECO:0000313" key="3">
    <source>
        <dbReference type="EMBL" id="ESR58888.1"/>
    </source>
</evidence>
<dbReference type="EMBL" id="KI536312">
    <property type="protein sequence ID" value="ESR58888.1"/>
    <property type="molecule type" value="Genomic_DNA"/>
</dbReference>
<sequence length="308" mass="34382">MLISSTPAALYTYSYLFKLLHCFNQSPIVNFHFVINQGNGAKGLSEMRLKALPKQYIHPLEERIDEAKVLPQASIAVNDMSKCNDAEVAKSICDATENWGYFQRYSKEPSPSNNVRFVTSFNTQVEKALEWKDFLSQDEVLEYMKMGSVRTNLNFCPICLNPELTIGVGRHSDVSTLTVLQDSIGGFYVRGNDGESWIDVHPIDGSLLINIGDALQILSNGRYKSVEHCVVASGSKNSISVPIFINPRPQDTICPLPEVLASGEKPIYKPVLYSDYVKHVFRKAHDGKKTVGFAKMSKFLTVVANCFD</sequence>
<dbReference type="InterPro" id="IPR044861">
    <property type="entry name" value="IPNS-like_FE2OG_OXY"/>
</dbReference>
<dbReference type="InterPro" id="IPR005123">
    <property type="entry name" value="Oxoglu/Fe-dep_dioxygenase_dom"/>
</dbReference>
<keyword evidence="1" id="KW-0479">Metal-binding</keyword>
<keyword evidence="4" id="KW-1185">Reference proteome</keyword>
<dbReference type="SUPFAM" id="SSF51197">
    <property type="entry name" value="Clavaminate synthase-like"/>
    <property type="match status" value="1"/>
</dbReference>
<reference evidence="3 4" key="1">
    <citation type="submission" date="2013-10" db="EMBL/GenBank/DDBJ databases">
        <authorList>
            <consortium name="International Citrus Genome Consortium"/>
            <person name="Jenkins J."/>
            <person name="Schmutz J."/>
            <person name="Prochnik S."/>
            <person name="Rokhsar D."/>
            <person name="Gmitter F."/>
            <person name="Ollitrault P."/>
            <person name="Machado M."/>
            <person name="Talon M."/>
            <person name="Wincker P."/>
            <person name="Jaillon O."/>
            <person name="Morgante M."/>
        </authorList>
    </citation>
    <scope>NUCLEOTIDE SEQUENCE</scope>
    <source>
        <strain evidence="4">cv. Clemenules</strain>
    </source>
</reference>
<evidence type="ECO:0000259" key="2">
    <source>
        <dbReference type="PROSITE" id="PS51471"/>
    </source>
</evidence>
<accession>V4TET7</accession>
<organism evidence="3 4">
    <name type="scientific">Citrus clementina</name>
    <name type="common">Clementine</name>
    <name type="synonym">Citrus deliciosa x Citrus sinensis</name>
    <dbReference type="NCBI Taxonomy" id="85681"/>
    <lineage>
        <taxon>Eukaryota</taxon>
        <taxon>Viridiplantae</taxon>
        <taxon>Streptophyta</taxon>
        <taxon>Embryophyta</taxon>
        <taxon>Tracheophyta</taxon>
        <taxon>Spermatophyta</taxon>
        <taxon>Magnoliopsida</taxon>
        <taxon>eudicotyledons</taxon>
        <taxon>Gunneridae</taxon>
        <taxon>Pentapetalae</taxon>
        <taxon>rosids</taxon>
        <taxon>malvids</taxon>
        <taxon>Sapindales</taxon>
        <taxon>Rutaceae</taxon>
        <taxon>Aurantioideae</taxon>
        <taxon>Citrus</taxon>
    </lineage>
</organism>
<dbReference type="KEGG" id="cic:CICLE_v10018321mg"/>
<dbReference type="eggNOG" id="KOG0143">
    <property type="taxonomic scope" value="Eukaryota"/>
</dbReference>
<proteinExistence type="inferred from homology"/>
<dbReference type="InterPro" id="IPR027443">
    <property type="entry name" value="IPNS-like_sf"/>
</dbReference>
<evidence type="ECO:0000256" key="1">
    <source>
        <dbReference type="RuleBase" id="RU003682"/>
    </source>
</evidence>
<protein>
    <recommendedName>
        <fullName evidence="2">Fe2OG dioxygenase domain-containing protein</fullName>
    </recommendedName>
</protein>
<comment type="similarity">
    <text evidence="1">Belongs to the iron/ascorbate-dependent oxidoreductase family.</text>
</comment>
<dbReference type="Gene3D" id="2.60.120.330">
    <property type="entry name" value="B-lactam Antibiotic, Isopenicillin N Synthase, Chain"/>
    <property type="match status" value="1"/>
</dbReference>
<dbReference type="STRING" id="85681.V4TET7"/>
<evidence type="ECO:0000313" key="4">
    <source>
        <dbReference type="Proteomes" id="UP000030687"/>
    </source>
</evidence>
<name>V4TET7_CITCL</name>